<reference evidence="2" key="1">
    <citation type="submission" date="2022-11" db="EMBL/GenBank/DDBJ databases">
        <title>Centuries of genome instability and evolution in soft-shell clam transmissible cancer (bioRxiv).</title>
        <authorList>
            <person name="Hart S.F.M."/>
            <person name="Yonemitsu M.A."/>
            <person name="Giersch R.M."/>
            <person name="Beal B.F."/>
            <person name="Arriagada G."/>
            <person name="Davis B.W."/>
            <person name="Ostrander E.A."/>
            <person name="Goff S.P."/>
            <person name="Metzger M.J."/>
        </authorList>
    </citation>
    <scope>NUCLEOTIDE SEQUENCE</scope>
    <source>
        <strain evidence="2">MELC-2E11</strain>
        <tissue evidence="2">Siphon/mantle</tissue>
    </source>
</reference>
<gene>
    <name evidence="2" type="ORF">MAR_026891</name>
</gene>
<dbReference type="EMBL" id="CP111019">
    <property type="protein sequence ID" value="WAR12711.1"/>
    <property type="molecule type" value="Genomic_DNA"/>
</dbReference>
<protein>
    <recommendedName>
        <fullName evidence="1">Integrase zinc-binding domain-containing protein</fullName>
    </recommendedName>
</protein>
<dbReference type="Gene3D" id="3.30.40.10">
    <property type="entry name" value="Zinc/RING finger domain, C3HC4 (zinc finger)"/>
    <property type="match status" value="1"/>
</dbReference>
<organism evidence="2 3">
    <name type="scientific">Mya arenaria</name>
    <name type="common">Soft-shell clam</name>
    <dbReference type="NCBI Taxonomy" id="6604"/>
    <lineage>
        <taxon>Eukaryota</taxon>
        <taxon>Metazoa</taxon>
        <taxon>Spiralia</taxon>
        <taxon>Lophotrochozoa</taxon>
        <taxon>Mollusca</taxon>
        <taxon>Bivalvia</taxon>
        <taxon>Autobranchia</taxon>
        <taxon>Heteroconchia</taxon>
        <taxon>Euheterodonta</taxon>
        <taxon>Imparidentia</taxon>
        <taxon>Neoheterodontei</taxon>
        <taxon>Myida</taxon>
        <taxon>Myoidea</taxon>
        <taxon>Myidae</taxon>
        <taxon>Mya</taxon>
    </lineage>
</organism>
<evidence type="ECO:0000259" key="1">
    <source>
        <dbReference type="Pfam" id="PF17921"/>
    </source>
</evidence>
<accession>A0ABY7EVG8</accession>
<sequence length="554" mass="63428">MNGVTVVKDGSSDAIMREFHSSAIGGHSGFNKTNSAIKVRYWWPRMTEDIRKYVKLCVQCQMSDPMKPAKKPDLQQIHINKNLCAEWDVGHRVTAAYHPQTNGLDERTNQTIKRALSKCVNGGQTDWDTRLDQERESQQAETTEKVKINTEKAKFKQQRDFRNTHEKKKRRYTDIKVGDKVLKFNSARAGRKSKADLGYNYSGPYVVLEVVGHRVKLEKDGKILKSLVSVNNVKLVLDETNDNNSNLEQHDMPNNAIRLYIDNLDANNNVNSLLQECAAICNTSKSPVRMFRISKQVETCPVLSFVKEVTAMYGDLLPDMEDAVHRVKESGDPETLLLTVLAKAYMEDLPPVDVLETLKSRPAFLSECPKPEGLTGSERLTVAGDGLEQQDLNTLEGNEWLNDKALNSYAKLLAREATDSSEPSAKRMFVIPSYTAVLWDAGMYDRYMYTKFDEDDLHGFKTLECLVKGKASWILRQVHVPLFRRYITDRLLFKGQRNTYLCDSFWCKDPKGRKVKWVQCDVCYRWWHRTCCSKPDVTITNNNQFQCEVCDAQY</sequence>
<dbReference type="SUPFAM" id="SSF57903">
    <property type="entry name" value="FYVE/PHD zinc finger"/>
    <property type="match status" value="1"/>
</dbReference>
<dbReference type="InterPro" id="IPR041588">
    <property type="entry name" value="Integrase_H2C2"/>
</dbReference>
<name>A0ABY7EVG8_MYAAR</name>
<dbReference type="SUPFAM" id="SSF53098">
    <property type="entry name" value="Ribonuclease H-like"/>
    <property type="match status" value="1"/>
</dbReference>
<keyword evidence="3" id="KW-1185">Reference proteome</keyword>
<evidence type="ECO:0000313" key="2">
    <source>
        <dbReference type="EMBL" id="WAR12711.1"/>
    </source>
</evidence>
<dbReference type="PANTHER" id="PTHR47266">
    <property type="entry name" value="ENDONUCLEASE-RELATED"/>
    <property type="match status" value="1"/>
</dbReference>
<feature type="domain" description="Integrase zinc-binding" evidence="1">
    <location>
        <begin position="13"/>
        <end position="63"/>
    </location>
</feature>
<dbReference type="Proteomes" id="UP001164746">
    <property type="component" value="Chromosome 8"/>
</dbReference>
<dbReference type="InterPro" id="IPR036397">
    <property type="entry name" value="RNaseH_sf"/>
</dbReference>
<dbReference type="InterPro" id="IPR012337">
    <property type="entry name" value="RNaseH-like_sf"/>
</dbReference>
<evidence type="ECO:0000313" key="3">
    <source>
        <dbReference type="Proteomes" id="UP001164746"/>
    </source>
</evidence>
<feature type="non-terminal residue" evidence="2">
    <location>
        <position position="554"/>
    </location>
</feature>
<dbReference type="Pfam" id="PF17921">
    <property type="entry name" value="Integrase_H2C2"/>
    <property type="match status" value="1"/>
</dbReference>
<dbReference type="Gene3D" id="1.10.418.20">
    <property type="match status" value="1"/>
</dbReference>
<dbReference type="InterPro" id="IPR052160">
    <property type="entry name" value="Gypsy_RT_Integrase-like"/>
</dbReference>
<dbReference type="InterPro" id="IPR038765">
    <property type="entry name" value="Papain-like_cys_pep_sf"/>
</dbReference>
<proteinExistence type="predicted"/>
<dbReference type="Gene3D" id="3.30.420.10">
    <property type="entry name" value="Ribonuclease H-like superfamily/Ribonuclease H"/>
    <property type="match status" value="1"/>
</dbReference>
<dbReference type="InterPro" id="IPR013083">
    <property type="entry name" value="Znf_RING/FYVE/PHD"/>
</dbReference>
<dbReference type="SUPFAM" id="SSF54001">
    <property type="entry name" value="Cysteine proteinases"/>
    <property type="match status" value="1"/>
</dbReference>
<dbReference type="InterPro" id="IPR011011">
    <property type="entry name" value="Znf_FYVE_PHD"/>
</dbReference>
<dbReference type="Gene3D" id="1.10.340.70">
    <property type="match status" value="1"/>
</dbReference>